<evidence type="ECO:0000313" key="4">
    <source>
        <dbReference type="Proteomes" id="UP000294847"/>
    </source>
</evidence>
<dbReference type="AlphaFoldDB" id="A0A4P7NEE5"/>
<dbReference type="EMBL" id="CP034207">
    <property type="protein sequence ID" value="QBZ60205.1"/>
    <property type="molecule type" value="Genomic_DNA"/>
</dbReference>
<protein>
    <submittedName>
        <fullName evidence="3">Uncharacterized protein</fullName>
    </submittedName>
</protein>
<proteinExistence type="predicted"/>
<feature type="compositionally biased region" description="Basic residues" evidence="1">
    <location>
        <begin position="123"/>
        <end position="132"/>
    </location>
</feature>
<feature type="region of interest" description="Disordered" evidence="1">
    <location>
        <begin position="17"/>
        <end position="145"/>
    </location>
</feature>
<sequence length="145" mass="14840">MQIKFVISCLLVGAMAAPSPSPAGTDALVQLQARTPGGSPSRAPSGSPSRAPSGSPSRAPSGSPSRAPSGSPSRDSDAGSAEDKSERSRISSWFHRSPKHSASSSDDEQERPSRPPHPAPKSGHNKAGHRVHTTIASANMAGGRM</sequence>
<reference evidence="3 4" key="1">
    <citation type="journal article" date="2019" name="Mol. Biol. Evol.">
        <title>Blast fungal genomes show frequent chromosomal changes, gene gains and losses, and effector gene turnover.</title>
        <authorList>
            <person name="Gomez Luciano L.B."/>
            <person name="Jason Tsai I."/>
            <person name="Chuma I."/>
            <person name="Tosa Y."/>
            <person name="Chen Y.H."/>
            <person name="Li J.Y."/>
            <person name="Li M.Y."/>
            <person name="Jade Lu M.Y."/>
            <person name="Nakayashiki H."/>
            <person name="Li W.H."/>
        </authorList>
    </citation>
    <scope>NUCLEOTIDE SEQUENCE [LARGE SCALE GENOMIC DNA]</scope>
    <source>
        <strain evidence="3">MZ5-1-6</strain>
    </source>
</reference>
<gene>
    <name evidence="3" type="ORF">PoMZ_07143</name>
</gene>
<evidence type="ECO:0000256" key="1">
    <source>
        <dbReference type="SAM" id="MobiDB-lite"/>
    </source>
</evidence>
<feature type="compositionally biased region" description="Low complexity" evidence="1">
    <location>
        <begin position="36"/>
        <end position="73"/>
    </location>
</feature>
<evidence type="ECO:0000256" key="2">
    <source>
        <dbReference type="SAM" id="SignalP"/>
    </source>
</evidence>
<accession>A0A4P7NEE5</accession>
<evidence type="ECO:0000313" key="3">
    <source>
        <dbReference type="EMBL" id="QBZ60205.1"/>
    </source>
</evidence>
<feature type="chain" id="PRO_5020872969" evidence="2">
    <location>
        <begin position="17"/>
        <end position="145"/>
    </location>
</feature>
<feature type="signal peptide" evidence="2">
    <location>
        <begin position="1"/>
        <end position="16"/>
    </location>
</feature>
<feature type="compositionally biased region" description="Basic and acidic residues" evidence="1">
    <location>
        <begin position="74"/>
        <end position="89"/>
    </location>
</feature>
<organism evidence="3 4">
    <name type="scientific">Pyricularia oryzae</name>
    <name type="common">Rice blast fungus</name>
    <name type="synonym">Magnaporthe oryzae</name>
    <dbReference type="NCBI Taxonomy" id="318829"/>
    <lineage>
        <taxon>Eukaryota</taxon>
        <taxon>Fungi</taxon>
        <taxon>Dikarya</taxon>
        <taxon>Ascomycota</taxon>
        <taxon>Pezizomycotina</taxon>
        <taxon>Sordariomycetes</taxon>
        <taxon>Sordariomycetidae</taxon>
        <taxon>Magnaporthales</taxon>
        <taxon>Pyriculariaceae</taxon>
        <taxon>Pyricularia</taxon>
    </lineage>
</organism>
<dbReference type="Proteomes" id="UP000294847">
    <property type="component" value="Chromosome 4"/>
</dbReference>
<keyword evidence="2" id="KW-0732">Signal</keyword>
<name>A0A4P7NEE5_PYROR</name>